<sequence>AETATAITESHMANPEVTTASLSTVNPVAPRITANPAATMGNLMANPATITASQVTITENPNLATVTPPMAIPRSFPG</sequence>
<dbReference type="AlphaFoldDB" id="A0A382TKZ5"/>
<dbReference type="EMBL" id="UINC01137433">
    <property type="protein sequence ID" value="SVD22766.1"/>
    <property type="molecule type" value="Genomic_DNA"/>
</dbReference>
<proteinExistence type="predicted"/>
<gene>
    <name evidence="1" type="ORF">METZ01_LOCUS375620</name>
</gene>
<feature type="non-terminal residue" evidence="1">
    <location>
        <position position="1"/>
    </location>
</feature>
<reference evidence="1" key="1">
    <citation type="submission" date="2018-05" db="EMBL/GenBank/DDBJ databases">
        <authorList>
            <person name="Lanie J.A."/>
            <person name="Ng W.-L."/>
            <person name="Kazmierczak K.M."/>
            <person name="Andrzejewski T.M."/>
            <person name="Davidsen T.M."/>
            <person name="Wayne K.J."/>
            <person name="Tettelin H."/>
            <person name="Glass J.I."/>
            <person name="Rusch D."/>
            <person name="Podicherti R."/>
            <person name="Tsui H.-C.T."/>
            <person name="Winkler M.E."/>
        </authorList>
    </citation>
    <scope>NUCLEOTIDE SEQUENCE</scope>
</reference>
<name>A0A382TKZ5_9ZZZZ</name>
<organism evidence="1">
    <name type="scientific">marine metagenome</name>
    <dbReference type="NCBI Taxonomy" id="408172"/>
    <lineage>
        <taxon>unclassified sequences</taxon>
        <taxon>metagenomes</taxon>
        <taxon>ecological metagenomes</taxon>
    </lineage>
</organism>
<evidence type="ECO:0000313" key="1">
    <source>
        <dbReference type="EMBL" id="SVD22766.1"/>
    </source>
</evidence>
<protein>
    <submittedName>
        <fullName evidence="1">Uncharacterized protein</fullName>
    </submittedName>
</protein>
<accession>A0A382TKZ5</accession>